<evidence type="ECO:0000313" key="2">
    <source>
        <dbReference type="EMBL" id="MBA0626675.1"/>
    </source>
</evidence>
<feature type="compositionally biased region" description="Polar residues" evidence="1">
    <location>
        <begin position="182"/>
        <end position="195"/>
    </location>
</feature>
<name>A0A7J8SLG2_GOSDV</name>
<gene>
    <name evidence="2" type="ORF">Godav_004303</name>
</gene>
<feature type="region of interest" description="Disordered" evidence="1">
    <location>
        <begin position="151"/>
        <end position="209"/>
    </location>
</feature>
<keyword evidence="3" id="KW-1185">Reference proteome</keyword>
<dbReference type="EMBL" id="JABFAC010000010">
    <property type="protein sequence ID" value="MBA0626675.1"/>
    <property type="molecule type" value="Genomic_DNA"/>
</dbReference>
<organism evidence="2 3">
    <name type="scientific">Gossypium davidsonii</name>
    <name type="common">Davidson's cotton</name>
    <name type="synonym">Gossypium klotzschianum subsp. davidsonii</name>
    <dbReference type="NCBI Taxonomy" id="34287"/>
    <lineage>
        <taxon>Eukaryota</taxon>
        <taxon>Viridiplantae</taxon>
        <taxon>Streptophyta</taxon>
        <taxon>Embryophyta</taxon>
        <taxon>Tracheophyta</taxon>
        <taxon>Spermatophyta</taxon>
        <taxon>Magnoliopsida</taxon>
        <taxon>eudicotyledons</taxon>
        <taxon>Gunneridae</taxon>
        <taxon>Pentapetalae</taxon>
        <taxon>rosids</taxon>
        <taxon>malvids</taxon>
        <taxon>Malvales</taxon>
        <taxon>Malvaceae</taxon>
        <taxon>Malvoideae</taxon>
        <taxon>Gossypium</taxon>
    </lineage>
</organism>
<protein>
    <submittedName>
        <fullName evidence="2">Uncharacterized protein</fullName>
    </submittedName>
</protein>
<sequence length="234" mass="26598">MLKDLQDKVKGARIGAPMLFPTLKSISDRWKYSVISARVLAIYVVLTLLIPVQEKFPVTDVANLVILVCHVVGHLEKLRKPLTIGHLACATSVVKEGTLHMNALLVGKRNRESSTPNLRSRLENKDLLGYKSAPHDNGKSRCKRKKIQFEEKGFNTPREEKKRGGWITEDPGDFSYRKSTRNHWNSPSTPSNQGCYNGHILGSQSSKPKNFHRFSASRFSNLGNDEPRRTYNWW</sequence>
<evidence type="ECO:0000256" key="1">
    <source>
        <dbReference type="SAM" id="MobiDB-lite"/>
    </source>
</evidence>
<feature type="compositionally biased region" description="Basic and acidic residues" evidence="1">
    <location>
        <begin position="151"/>
        <end position="163"/>
    </location>
</feature>
<proteinExistence type="predicted"/>
<accession>A0A7J8SLG2</accession>
<reference evidence="2 3" key="1">
    <citation type="journal article" date="2019" name="Genome Biol. Evol.">
        <title>Insights into the evolution of the New World diploid cottons (Gossypium, subgenus Houzingenia) based on genome sequencing.</title>
        <authorList>
            <person name="Grover C.E."/>
            <person name="Arick M.A. 2nd"/>
            <person name="Thrash A."/>
            <person name="Conover J.L."/>
            <person name="Sanders W.S."/>
            <person name="Peterson D.G."/>
            <person name="Frelichowski J.E."/>
            <person name="Scheffler J.A."/>
            <person name="Scheffler B.E."/>
            <person name="Wendel J.F."/>
        </authorList>
    </citation>
    <scope>NUCLEOTIDE SEQUENCE [LARGE SCALE GENOMIC DNA]</scope>
    <source>
        <strain evidence="2">27</strain>
        <tissue evidence="2">Leaf</tissue>
    </source>
</reference>
<dbReference type="AlphaFoldDB" id="A0A7J8SLG2"/>
<evidence type="ECO:0000313" key="3">
    <source>
        <dbReference type="Proteomes" id="UP000593561"/>
    </source>
</evidence>
<comment type="caution">
    <text evidence="2">The sequence shown here is derived from an EMBL/GenBank/DDBJ whole genome shotgun (WGS) entry which is preliminary data.</text>
</comment>
<dbReference type="Proteomes" id="UP000593561">
    <property type="component" value="Unassembled WGS sequence"/>
</dbReference>
<dbReference type="PANTHER" id="PTHR46978">
    <property type="entry name" value="ZINC KNUCKLE (CCHC-TYPE) FAMILY PROTEIN"/>
    <property type="match status" value="1"/>
</dbReference>
<dbReference type="PANTHER" id="PTHR46978:SF1">
    <property type="entry name" value="ZINC KNUCKLE (CCHC-TYPE) FAMILY PROTEIN"/>
    <property type="match status" value="1"/>
</dbReference>